<accession>A0A179D453</accession>
<dbReference type="RefSeq" id="WP_068670229.1">
    <property type="nucleotide sequence ID" value="NZ_LWLG01000006.1"/>
</dbReference>
<dbReference type="PATRIC" id="fig|999894.6.peg.1133"/>
<keyword evidence="5" id="KW-1185">Reference proteome</keyword>
<dbReference type="SMART" id="SM00116">
    <property type="entry name" value="CBS"/>
    <property type="match status" value="2"/>
</dbReference>
<evidence type="ECO:0000313" key="5">
    <source>
        <dbReference type="Proteomes" id="UP000078390"/>
    </source>
</evidence>
<evidence type="ECO:0000313" key="4">
    <source>
        <dbReference type="EMBL" id="OAQ20850.1"/>
    </source>
</evidence>
<dbReference type="AlphaFoldDB" id="A0A179D453"/>
<comment type="caution">
    <text evidence="4">The sequence shown here is derived from an EMBL/GenBank/DDBJ whole genome shotgun (WGS) entry which is preliminary data.</text>
</comment>
<protein>
    <submittedName>
        <fullName evidence="4">CBS domain protein</fullName>
    </submittedName>
</protein>
<dbReference type="STRING" id="999894.TDIS_1139"/>
<dbReference type="PROSITE" id="PS51371">
    <property type="entry name" value="CBS"/>
    <property type="match status" value="2"/>
</dbReference>
<dbReference type="PANTHER" id="PTHR43080:SF2">
    <property type="entry name" value="CBS DOMAIN-CONTAINING PROTEIN"/>
    <property type="match status" value="1"/>
</dbReference>
<gene>
    <name evidence="4" type="ORF">TDIS_1139</name>
</gene>
<dbReference type="EMBL" id="LWLG01000006">
    <property type="protein sequence ID" value="OAQ20850.1"/>
    <property type="molecule type" value="Genomic_DNA"/>
</dbReference>
<feature type="domain" description="CBS" evidence="3">
    <location>
        <begin position="81"/>
        <end position="137"/>
    </location>
</feature>
<sequence length="241" mass="27570">MLVKDWMSEEVIVLDENASIMKASQIMKEHNIRRIPVVRQGKLVGIVSDRDIKEATPSKATSLDVHELYYLLAEVRVKDIMTPDPIYVKPEDTVEYAAVLMLENRISGLPVVDEEKRVVGIITQTDVFKLFVNITGIYQGPIQIGLEIDESTTLDEVTALVVKQGARIISILTYPEELDLARRQVFIRITDLEEDKFKALLSELEKRYRVRYWARDDVTKIKPRDISATRKAILEESLAEV</sequence>
<evidence type="ECO:0000256" key="2">
    <source>
        <dbReference type="PROSITE-ProRule" id="PRU00703"/>
    </source>
</evidence>
<dbReference type="InterPro" id="IPR046342">
    <property type="entry name" value="CBS_dom_sf"/>
</dbReference>
<dbReference type="InterPro" id="IPR051257">
    <property type="entry name" value="Diverse_CBS-Domain"/>
</dbReference>
<keyword evidence="1 2" id="KW-0129">CBS domain</keyword>
<evidence type="ECO:0000259" key="3">
    <source>
        <dbReference type="PROSITE" id="PS51371"/>
    </source>
</evidence>
<dbReference type="SUPFAM" id="SSF54631">
    <property type="entry name" value="CBS-domain pair"/>
    <property type="match status" value="1"/>
</dbReference>
<organism evidence="4 5">
    <name type="scientific">Thermosulfurimonas dismutans</name>
    <dbReference type="NCBI Taxonomy" id="999894"/>
    <lineage>
        <taxon>Bacteria</taxon>
        <taxon>Pseudomonadati</taxon>
        <taxon>Thermodesulfobacteriota</taxon>
        <taxon>Thermodesulfobacteria</taxon>
        <taxon>Thermodesulfobacteriales</taxon>
        <taxon>Thermodesulfobacteriaceae</taxon>
        <taxon>Thermosulfurimonas</taxon>
    </lineage>
</organism>
<dbReference type="CDD" id="cd04584">
    <property type="entry name" value="CBS_pair_AcuB_like"/>
    <property type="match status" value="1"/>
</dbReference>
<dbReference type="OrthoDB" id="9802114at2"/>
<dbReference type="InterPro" id="IPR000644">
    <property type="entry name" value="CBS_dom"/>
</dbReference>
<dbReference type="Pfam" id="PF00571">
    <property type="entry name" value="CBS"/>
    <property type="match status" value="2"/>
</dbReference>
<dbReference type="PANTHER" id="PTHR43080">
    <property type="entry name" value="CBS DOMAIN-CONTAINING PROTEIN CBSX3, MITOCHONDRIAL"/>
    <property type="match status" value="1"/>
</dbReference>
<feature type="domain" description="CBS" evidence="3">
    <location>
        <begin position="7"/>
        <end position="65"/>
    </location>
</feature>
<name>A0A179D453_9BACT</name>
<reference evidence="4 5" key="1">
    <citation type="submission" date="2016-04" db="EMBL/GenBank/DDBJ databases">
        <title>Genome analysis of Thermosulfurimonas dismutans, the first thermophilic sulfur-disproportionating bacterium of the phylum Thermodesulfobacteria.</title>
        <authorList>
            <person name="Mardanov A.V."/>
            <person name="Beletsky A.V."/>
            <person name="Kadnikov V.V."/>
            <person name="Slobodkin A.I."/>
            <person name="Ravin N.V."/>
        </authorList>
    </citation>
    <scope>NUCLEOTIDE SEQUENCE [LARGE SCALE GENOMIC DNA]</scope>
    <source>
        <strain evidence="4 5">S95</strain>
    </source>
</reference>
<evidence type="ECO:0000256" key="1">
    <source>
        <dbReference type="ARBA" id="ARBA00023122"/>
    </source>
</evidence>
<dbReference type="Gene3D" id="3.10.580.10">
    <property type="entry name" value="CBS-domain"/>
    <property type="match status" value="1"/>
</dbReference>
<dbReference type="Proteomes" id="UP000078390">
    <property type="component" value="Unassembled WGS sequence"/>
</dbReference>
<proteinExistence type="predicted"/>